<proteinExistence type="predicted"/>
<sequence>MRFGNGRGIRNSMHRSGFKLSKAEGLFKEREDQRFCASGKLCLVSGGSLAEKAWRNDVPESSPTPDVLLFGRLTAAYLITSSDHFDLQFLHITEFKWVANVDFQNIVYADAFRPCVQES</sequence>
<name>A0AA88TGS0_9TELE</name>
<organism evidence="1 2">
    <name type="scientific">Cirrhinus molitorella</name>
    <name type="common">mud carp</name>
    <dbReference type="NCBI Taxonomy" id="172907"/>
    <lineage>
        <taxon>Eukaryota</taxon>
        <taxon>Metazoa</taxon>
        <taxon>Chordata</taxon>
        <taxon>Craniata</taxon>
        <taxon>Vertebrata</taxon>
        <taxon>Euteleostomi</taxon>
        <taxon>Actinopterygii</taxon>
        <taxon>Neopterygii</taxon>
        <taxon>Teleostei</taxon>
        <taxon>Ostariophysi</taxon>
        <taxon>Cypriniformes</taxon>
        <taxon>Cyprinidae</taxon>
        <taxon>Labeoninae</taxon>
        <taxon>Labeonini</taxon>
        <taxon>Cirrhinus</taxon>
    </lineage>
</organism>
<evidence type="ECO:0000313" key="1">
    <source>
        <dbReference type="EMBL" id="KAK2879101.1"/>
    </source>
</evidence>
<keyword evidence="2" id="KW-1185">Reference proteome</keyword>
<dbReference type="EMBL" id="JAUYZG010000019">
    <property type="protein sequence ID" value="KAK2879101.1"/>
    <property type="molecule type" value="Genomic_DNA"/>
</dbReference>
<reference evidence="1" key="1">
    <citation type="submission" date="2023-08" db="EMBL/GenBank/DDBJ databases">
        <title>Chromosome-level Genome Assembly of mud carp (Cirrhinus molitorella).</title>
        <authorList>
            <person name="Liu H."/>
        </authorList>
    </citation>
    <scope>NUCLEOTIDE SEQUENCE</scope>
    <source>
        <strain evidence="1">Prfri</strain>
        <tissue evidence="1">Muscle</tissue>
    </source>
</reference>
<dbReference type="AlphaFoldDB" id="A0AA88TGS0"/>
<accession>A0AA88TGS0</accession>
<evidence type="ECO:0000313" key="2">
    <source>
        <dbReference type="Proteomes" id="UP001187343"/>
    </source>
</evidence>
<gene>
    <name evidence="1" type="ORF">Q8A67_019892</name>
</gene>
<dbReference type="Proteomes" id="UP001187343">
    <property type="component" value="Unassembled WGS sequence"/>
</dbReference>
<comment type="caution">
    <text evidence="1">The sequence shown here is derived from an EMBL/GenBank/DDBJ whole genome shotgun (WGS) entry which is preliminary data.</text>
</comment>
<protein>
    <submittedName>
        <fullName evidence="1">Uncharacterized protein</fullName>
    </submittedName>
</protein>